<dbReference type="SUPFAM" id="SSF111369">
    <property type="entry name" value="HlyD-like secretion proteins"/>
    <property type="match status" value="1"/>
</dbReference>
<keyword evidence="2" id="KW-1133">Transmembrane helix</keyword>
<keyword evidence="2" id="KW-0812">Transmembrane</keyword>
<organism evidence="4 5">
    <name type="scientific">Gimesia benthica</name>
    <dbReference type="NCBI Taxonomy" id="2608982"/>
    <lineage>
        <taxon>Bacteria</taxon>
        <taxon>Pseudomonadati</taxon>
        <taxon>Planctomycetota</taxon>
        <taxon>Planctomycetia</taxon>
        <taxon>Planctomycetales</taxon>
        <taxon>Planctomycetaceae</taxon>
        <taxon>Gimesia</taxon>
    </lineage>
</organism>
<dbReference type="GO" id="GO:0015562">
    <property type="term" value="F:efflux transmembrane transporter activity"/>
    <property type="evidence" value="ECO:0007669"/>
    <property type="project" value="TreeGrafter"/>
</dbReference>
<feature type="transmembrane region" description="Helical" evidence="2">
    <location>
        <begin position="15"/>
        <end position="34"/>
    </location>
</feature>
<dbReference type="AlphaFoldDB" id="A0A6I6AL94"/>
<dbReference type="RefSeq" id="WP_155366368.1">
    <property type="nucleotide sequence ID" value="NZ_CP043930.1"/>
</dbReference>
<dbReference type="InterPro" id="IPR006143">
    <property type="entry name" value="RND_pump_MFP"/>
</dbReference>
<accession>A0A6I6AL94</accession>
<dbReference type="Gene3D" id="2.40.50.100">
    <property type="match status" value="1"/>
</dbReference>
<evidence type="ECO:0000313" key="5">
    <source>
        <dbReference type="Proteomes" id="UP000427281"/>
    </source>
</evidence>
<dbReference type="Proteomes" id="UP000427281">
    <property type="component" value="Chromosome"/>
</dbReference>
<evidence type="ECO:0000313" key="4">
    <source>
        <dbReference type="EMBL" id="QGQ25770.1"/>
    </source>
</evidence>
<evidence type="ECO:0000259" key="3">
    <source>
        <dbReference type="Pfam" id="PF25973"/>
    </source>
</evidence>
<comment type="similarity">
    <text evidence="1">Belongs to the membrane fusion protein (MFP) (TC 8.A.1) family.</text>
</comment>
<dbReference type="Gene3D" id="2.40.420.20">
    <property type="match status" value="1"/>
</dbReference>
<dbReference type="KEGG" id="gim:F1728_25215"/>
<sequence length="389" mass="42946">MKNNRKRINIWSRRLLKISLIILTIVGLIFWLRYSPVTVIEHQISRGPMISEVLGTGTLEARVSTRISPKISGRIKDILVDQGDRVQKGELLVRLDDDELKQQVAIAQAQVEASAAAIDRLKTDRDRSNAVFEQATKSHSRIASLFEKSAASQAEVDQSAEALAIAIAGVSQSEAAIIEGKKELITAEKTLAYQRARLQDAEIKAPFGGIVVKRTREPGDVAVPGSTILSVIATDELWISAWVDETEIAHLSSEQPARVLFRSEPHQTYAGKVTRLGLEADRETREFIVDVGVLELPHNWAVGQRAEVYIKTAEKKNVIQLPTRFLKRVGGEDGVYINRNGIAFWQPVEVGLRNRDAVEVLSGVKTGDSVVAATDLKTGLKNNRRIITP</sequence>
<dbReference type="GO" id="GO:1990281">
    <property type="term" value="C:efflux pump complex"/>
    <property type="evidence" value="ECO:0007669"/>
    <property type="project" value="TreeGrafter"/>
</dbReference>
<dbReference type="Pfam" id="PF25973">
    <property type="entry name" value="BSH_CzcB"/>
    <property type="match status" value="1"/>
</dbReference>
<evidence type="ECO:0000256" key="2">
    <source>
        <dbReference type="SAM" id="Phobius"/>
    </source>
</evidence>
<keyword evidence="5" id="KW-1185">Reference proteome</keyword>
<dbReference type="Gene3D" id="1.10.287.470">
    <property type="entry name" value="Helix hairpin bin"/>
    <property type="match status" value="1"/>
</dbReference>
<reference evidence="4 5" key="1">
    <citation type="submission" date="2019-09" db="EMBL/GenBank/DDBJ databases">
        <title>Gimesia benthica sp. nov., a novel bacterium isolated from deep-sea water of the Northwest Indian Ocean.</title>
        <authorList>
            <person name="Dai X."/>
        </authorList>
    </citation>
    <scope>NUCLEOTIDE SEQUENCE [LARGE SCALE GENOMIC DNA]</scope>
    <source>
        <strain evidence="4 5">E7</strain>
    </source>
</reference>
<protein>
    <submittedName>
        <fullName evidence="4">Efflux RND transporter periplasmic adaptor subunit</fullName>
    </submittedName>
</protein>
<name>A0A6I6AL94_9PLAN</name>
<feature type="domain" description="CzcB-like barrel-sandwich hybrid" evidence="3">
    <location>
        <begin position="65"/>
        <end position="227"/>
    </location>
</feature>
<proteinExistence type="inferred from homology"/>
<dbReference type="NCBIfam" id="TIGR01730">
    <property type="entry name" value="RND_mfp"/>
    <property type="match status" value="1"/>
</dbReference>
<dbReference type="Gene3D" id="2.40.30.170">
    <property type="match status" value="1"/>
</dbReference>
<dbReference type="EMBL" id="CP043930">
    <property type="protein sequence ID" value="QGQ25770.1"/>
    <property type="molecule type" value="Genomic_DNA"/>
</dbReference>
<dbReference type="InterPro" id="IPR058647">
    <property type="entry name" value="BSH_CzcB-like"/>
</dbReference>
<gene>
    <name evidence="4" type="ORF">F1728_25215</name>
</gene>
<evidence type="ECO:0000256" key="1">
    <source>
        <dbReference type="ARBA" id="ARBA00009477"/>
    </source>
</evidence>
<keyword evidence="2" id="KW-0472">Membrane</keyword>
<dbReference type="PANTHER" id="PTHR30469">
    <property type="entry name" value="MULTIDRUG RESISTANCE PROTEIN MDTA"/>
    <property type="match status" value="1"/>
</dbReference>